<feature type="binding site" evidence="6">
    <location>
        <position position="261"/>
    </location>
    <ligand>
        <name>Mn(2+)</name>
        <dbReference type="ChEBI" id="CHEBI:29035"/>
    </ligand>
</feature>
<comment type="catalytic activity">
    <reaction evidence="6">
        <text>L-rhamnopyranose = L-rhamnulose</text>
        <dbReference type="Rhea" id="RHEA:23160"/>
        <dbReference type="ChEBI" id="CHEBI:17897"/>
        <dbReference type="ChEBI" id="CHEBI:62346"/>
        <dbReference type="EC" id="5.3.1.14"/>
    </reaction>
</comment>
<dbReference type="GO" id="GO:0005737">
    <property type="term" value="C:cytoplasm"/>
    <property type="evidence" value="ECO:0007669"/>
    <property type="project" value="UniProtKB-SubCell"/>
</dbReference>
<keyword evidence="5 6" id="KW-0684">Rhamnose metabolism</keyword>
<dbReference type="GO" id="GO:0030145">
    <property type="term" value="F:manganese ion binding"/>
    <property type="evidence" value="ECO:0007669"/>
    <property type="project" value="UniProtKB-UniRule"/>
</dbReference>
<evidence type="ECO:0000256" key="6">
    <source>
        <dbReference type="HAMAP-Rule" id="MF_00541"/>
    </source>
</evidence>
<comment type="similarity">
    <text evidence="6">Belongs to the rhamnose isomerase family.</text>
</comment>
<feature type="binding site" evidence="6">
    <location>
        <position position="295"/>
    </location>
    <ligand>
        <name>Mn(2+)</name>
        <dbReference type="ChEBI" id="CHEBI:29035"/>
    </ligand>
</feature>
<evidence type="ECO:0000313" key="7">
    <source>
        <dbReference type="EMBL" id="SLM12728.1"/>
    </source>
</evidence>
<comment type="pathway">
    <text evidence="6">Carbohydrate degradation; L-rhamnose degradation; glycerone phosphate from L-rhamnose: step 1/3.</text>
</comment>
<evidence type="ECO:0000256" key="3">
    <source>
        <dbReference type="ARBA" id="ARBA00023211"/>
    </source>
</evidence>
<dbReference type="GO" id="GO:0008740">
    <property type="term" value="F:L-rhamnose isomerase activity"/>
    <property type="evidence" value="ECO:0007669"/>
    <property type="project" value="UniProtKB-UniRule"/>
</dbReference>
<accession>A0A3P3XIE7</accession>
<dbReference type="SUPFAM" id="SSF51658">
    <property type="entry name" value="Xylose isomerase-like"/>
    <property type="match status" value="1"/>
</dbReference>
<keyword evidence="1 6" id="KW-0963">Cytoplasm</keyword>
<gene>
    <name evidence="6 7" type="primary">rhaA</name>
    <name evidence="7" type="ORF">SPIROBIBN47_260028</name>
</gene>
<organism evidence="7">
    <name type="scientific">uncultured spirochete</name>
    <dbReference type="NCBI Taxonomy" id="156406"/>
    <lineage>
        <taxon>Bacteria</taxon>
        <taxon>Pseudomonadati</taxon>
        <taxon>Spirochaetota</taxon>
        <taxon>Spirochaetia</taxon>
        <taxon>Spirochaetales</taxon>
        <taxon>environmental samples</taxon>
    </lineage>
</organism>
<dbReference type="Pfam" id="PF06134">
    <property type="entry name" value="RhaA"/>
    <property type="match status" value="1"/>
</dbReference>
<proteinExistence type="inferred from homology"/>
<dbReference type="Gene3D" id="3.20.20.150">
    <property type="entry name" value="Divalent-metal-dependent TIM barrel enzymes"/>
    <property type="match status" value="1"/>
</dbReference>
<comment type="subcellular location">
    <subcellularLocation>
        <location evidence="6">Cytoplasm</location>
    </subcellularLocation>
</comment>
<dbReference type="InterPro" id="IPR036237">
    <property type="entry name" value="Xyl_isomerase-like_sf"/>
</dbReference>
<reference evidence="7" key="1">
    <citation type="submission" date="2017-02" db="EMBL/GenBank/DDBJ databases">
        <authorList>
            <person name="Regsiter A."/>
            <person name="William W."/>
        </authorList>
    </citation>
    <scope>NUCLEOTIDE SEQUENCE</scope>
    <source>
        <strain evidence="7">Bib</strain>
    </source>
</reference>
<comment type="cofactor">
    <cofactor evidence="6">
        <name>Mn(2+)</name>
        <dbReference type="ChEBI" id="CHEBI:29035"/>
    </cofactor>
    <text evidence="6">Binds 1 Mn(2+) ion per subunit.</text>
</comment>
<dbReference type="EC" id="5.3.1.14" evidence="6"/>
<evidence type="ECO:0000256" key="5">
    <source>
        <dbReference type="ARBA" id="ARBA00023308"/>
    </source>
</evidence>
<name>A0A3P3XIE7_9SPIR</name>
<keyword evidence="3 6" id="KW-0464">Manganese</keyword>
<dbReference type="GO" id="GO:0019324">
    <property type="term" value="P:L-lyxose metabolic process"/>
    <property type="evidence" value="ECO:0007669"/>
    <property type="project" value="TreeGrafter"/>
</dbReference>
<protein>
    <recommendedName>
        <fullName evidence="6">L-rhamnose isomerase</fullName>
        <ecNumber evidence="6">5.3.1.14</ecNumber>
    </recommendedName>
</protein>
<dbReference type="InterPro" id="IPR050337">
    <property type="entry name" value="L-rhamnose_isomerase"/>
</dbReference>
<comment type="function">
    <text evidence="6">Catalyzes the interconversion of L-rhamnose and L-rhamnulose.</text>
</comment>
<dbReference type="PANTHER" id="PTHR30268">
    <property type="entry name" value="L-RHAMNOSE ISOMERASE"/>
    <property type="match status" value="1"/>
</dbReference>
<sequence>MSRIEQEYKSARETYADLGVDTDQAIKTLSSIPLSIHCWQGDDVIGFDGATSLSGGILATGSYPGRARNAEELRADAAFAFAHIPGQKRFNLHAMYAETGGTKVERSALQPRHFDAWVAWAKEQKIGLDFNPTFFSHPLAASGWTLAHPDENIRKYWIEHGKASRRIAQAIADSLKDVVVNNLWVPDGSKDMPADRLGPRLRLKESLDAIYAEKLPNDRVLDAVESKLFGIGSESYVPGSHEFYFGYASQKAIGLCYDMGHFHPNESVADKISATLLYVPYLIIHLSRGLHWDSDHIVIWNDAITDVCREIIRMRVWDRIHLALDYFDSSVNRISAWIIGARSAQRALLYALLEPVEAMRTEEERGDFGSRLALIEESRSLPFAAVWRHYCEMQNVPAGPEWIEDVKDYEKKVLEERG</sequence>
<evidence type="ECO:0000256" key="2">
    <source>
        <dbReference type="ARBA" id="ARBA00022723"/>
    </source>
</evidence>
<dbReference type="EMBL" id="FWDM01000019">
    <property type="protein sequence ID" value="SLM12728.1"/>
    <property type="molecule type" value="Genomic_DNA"/>
</dbReference>
<keyword evidence="2 6" id="KW-0479">Metal-binding</keyword>
<dbReference type="InterPro" id="IPR009308">
    <property type="entry name" value="Rhamnose_isomerase"/>
</dbReference>
<dbReference type="PANTHER" id="PTHR30268:SF0">
    <property type="entry name" value="L-RHAMNOSE ISOMERASE"/>
    <property type="match status" value="1"/>
</dbReference>
<dbReference type="NCBIfam" id="NF002203">
    <property type="entry name" value="PRK01076.1"/>
    <property type="match status" value="1"/>
</dbReference>
<keyword evidence="4 6" id="KW-0413">Isomerase</keyword>
<dbReference type="GO" id="GO:0019301">
    <property type="term" value="P:rhamnose catabolic process"/>
    <property type="evidence" value="ECO:0007669"/>
    <property type="project" value="UniProtKB-UniRule"/>
</dbReference>
<dbReference type="AlphaFoldDB" id="A0A3P3XIE7"/>
<evidence type="ECO:0000256" key="4">
    <source>
        <dbReference type="ARBA" id="ARBA00023235"/>
    </source>
</evidence>
<dbReference type="UniPathway" id="UPA00541">
    <property type="reaction ID" value="UER00601"/>
</dbReference>
<feature type="binding site" evidence="6">
    <location>
        <position position="293"/>
    </location>
    <ligand>
        <name>Mn(2+)</name>
        <dbReference type="ChEBI" id="CHEBI:29035"/>
    </ligand>
</feature>
<evidence type="ECO:0000256" key="1">
    <source>
        <dbReference type="ARBA" id="ARBA00022490"/>
    </source>
</evidence>
<dbReference type="HAMAP" id="MF_00541">
    <property type="entry name" value="RhaA"/>
    <property type="match status" value="1"/>
</dbReference>